<evidence type="ECO:0000256" key="6">
    <source>
        <dbReference type="ARBA" id="ARBA00023244"/>
    </source>
</evidence>
<dbReference type="PRINTS" id="PR00151">
    <property type="entry name" value="PORPHBDMNASE"/>
</dbReference>
<comment type="catalytic activity">
    <reaction evidence="7">
        <text>4 porphobilinogen + H2O = hydroxymethylbilane + 4 NH4(+)</text>
        <dbReference type="Rhea" id="RHEA:13185"/>
        <dbReference type="ChEBI" id="CHEBI:15377"/>
        <dbReference type="ChEBI" id="CHEBI:28938"/>
        <dbReference type="ChEBI" id="CHEBI:57845"/>
        <dbReference type="ChEBI" id="CHEBI:58126"/>
        <dbReference type="EC" id="2.5.1.61"/>
    </reaction>
</comment>
<reference evidence="10" key="1">
    <citation type="submission" date="2010-01" db="EMBL/GenBank/DDBJ databases">
        <title>Genome fragments of uncultured bacteria from the North Pacific subtropical Gyre.</title>
        <authorList>
            <person name="Pham V.D."/>
            <person name="Delong E.F."/>
        </authorList>
    </citation>
    <scope>NUCLEOTIDE SEQUENCE</scope>
</reference>
<sequence length="302" mass="33880">MEIRIACRKSPLAVLQANKFIEAIQKKYGKEIKCRLIPMHSAGDLTDKDLSQIGGKGLFISELESALASDNADVAVHSLKDVPAKLNDGFEIISCLERGNPNDVIILKQNGPSVIQDLNNHSKIATSSPRRKAQWKIYNPTFEFVPIRGNISTRISKFLESDLDGLLMAATALERLNIQEHHYDEFNYQDVVPSVCQGIIGMEIYLGTISQEKRQIIQSVNHQNSFNAALMEREIIKSLDADCMSPIGVICRDKMIYLDAFNKEGTEIYQLREALASTELKPALSLILEKLKNDRVHELITK</sequence>
<keyword evidence="5" id="KW-0808">Transferase</keyword>
<evidence type="ECO:0000256" key="1">
    <source>
        <dbReference type="ARBA" id="ARBA00001916"/>
    </source>
</evidence>
<evidence type="ECO:0000256" key="7">
    <source>
        <dbReference type="ARBA" id="ARBA00048169"/>
    </source>
</evidence>
<dbReference type="InterPro" id="IPR022417">
    <property type="entry name" value="Porphobilin_deaminase_N"/>
</dbReference>
<dbReference type="InterPro" id="IPR022419">
    <property type="entry name" value="Porphobilin_deaminase_cofac_BS"/>
</dbReference>
<keyword evidence="6" id="KW-0627">Porphyrin biosynthesis</keyword>
<accession>E7C1Y1</accession>
<dbReference type="GO" id="GO:0005737">
    <property type="term" value="C:cytoplasm"/>
    <property type="evidence" value="ECO:0007669"/>
    <property type="project" value="UniProtKB-UniRule"/>
</dbReference>
<dbReference type="SUPFAM" id="SSF53850">
    <property type="entry name" value="Periplasmic binding protein-like II"/>
    <property type="match status" value="1"/>
</dbReference>
<name>E7C1Y1_9GAMM</name>
<feature type="domain" description="Porphobilinogen deaminase N-terminal" evidence="9">
    <location>
        <begin position="3"/>
        <end position="204"/>
    </location>
</feature>
<evidence type="ECO:0000256" key="5">
    <source>
        <dbReference type="ARBA" id="ARBA00022679"/>
    </source>
</evidence>
<evidence type="ECO:0000256" key="3">
    <source>
        <dbReference type="ARBA" id="ARBA00004735"/>
    </source>
</evidence>
<comment type="cofactor">
    <cofactor evidence="1">
        <name>dipyrromethane</name>
        <dbReference type="ChEBI" id="CHEBI:60342"/>
    </cofactor>
</comment>
<dbReference type="Pfam" id="PF01379">
    <property type="entry name" value="Porphobil_deam"/>
    <property type="match status" value="1"/>
</dbReference>
<dbReference type="CDD" id="cd13647">
    <property type="entry name" value="PBP2_PBGD_2"/>
    <property type="match status" value="1"/>
</dbReference>
<dbReference type="PROSITE" id="PS00533">
    <property type="entry name" value="PORPHOBILINOGEN_DEAM"/>
    <property type="match status" value="1"/>
</dbReference>
<dbReference type="PANTHER" id="PTHR11557">
    <property type="entry name" value="PORPHOBILINOGEN DEAMINASE"/>
    <property type="match status" value="1"/>
</dbReference>
<dbReference type="UniPathway" id="UPA00251">
    <property type="reaction ID" value="UER00319"/>
</dbReference>
<evidence type="ECO:0000313" key="10">
    <source>
        <dbReference type="EMBL" id="ADI21455.1"/>
    </source>
</evidence>
<evidence type="ECO:0000256" key="8">
    <source>
        <dbReference type="NCBIfam" id="TIGR00212"/>
    </source>
</evidence>
<evidence type="ECO:0000256" key="2">
    <source>
        <dbReference type="ARBA" id="ARBA00002869"/>
    </source>
</evidence>
<proteinExistence type="inferred from homology"/>
<evidence type="ECO:0000256" key="4">
    <source>
        <dbReference type="ARBA" id="ARBA00005638"/>
    </source>
</evidence>
<dbReference type="AlphaFoldDB" id="E7C1Y1"/>
<dbReference type="PANTHER" id="PTHR11557:SF0">
    <property type="entry name" value="PORPHOBILINOGEN DEAMINASE"/>
    <property type="match status" value="1"/>
</dbReference>
<dbReference type="InterPro" id="IPR000860">
    <property type="entry name" value="HemC"/>
</dbReference>
<comment type="function">
    <text evidence="2">Tetrapolymerization of the monopyrrole PBG into the hydroxymethylbilane pre-uroporphyrinogen in several discrete steps.</text>
</comment>
<dbReference type="EMBL" id="GU567955">
    <property type="protein sequence ID" value="ADI21455.1"/>
    <property type="molecule type" value="Genomic_DNA"/>
</dbReference>
<dbReference type="NCBIfam" id="TIGR00212">
    <property type="entry name" value="hemC"/>
    <property type="match status" value="1"/>
</dbReference>
<dbReference type="Gene3D" id="3.40.190.10">
    <property type="entry name" value="Periplasmic binding protein-like II"/>
    <property type="match status" value="2"/>
</dbReference>
<dbReference type="InterPro" id="IPR036803">
    <property type="entry name" value="Porphobilinogen_deaminase_C_sf"/>
</dbReference>
<dbReference type="PIRSF" id="PIRSF001438">
    <property type="entry name" value="4pyrrol_synth_OHMeBilane_synth"/>
    <property type="match status" value="1"/>
</dbReference>
<comment type="pathway">
    <text evidence="3">Porphyrin-containing compound metabolism; protoporphyrin-IX biosynthesis; coproporphyrinogen-III from 5-aminolevulinate: step 2/4.</text>
</comment>
<evidence type="ECO:0000259" key="9">
    <source>
        <dbReference type="Pfam" id="PF01379"/>
    </source>
</evidence>
<protein>
    <recommendedName>
        <fullName evidence="8">Hydroxymethylbilane synthase</fullName>
        <ecNumber evidence="8">2.5.1.61</ecNumber>
    </recommendedName>
</protein>
<dbReference type="GO" id="GO:0004418">
    <property type="term" value="F:hydroxymethylbilane synthase activity"/>
    <property type="evidence" value="ECO:0007669"/>
    <property type="project" value="UniProtKB-UniRule"/>
</dbReference>
<dbReference type="EC" id="2.5.1.61" evidence="8"/>
<comment type="similarity">
    <text evidence="4">Belongs to the HMBS family.</text>
</comment>
<organism evidence="10">
    <name type="scientific">uncultured gamma proteobacterium HF0070_10G19</name>
    <dbReference type="NCBI Taxonomy" id="723565"/>
    <lineage>
        <taxon>Bacteria</taxon>
        <taxon>Pseudomonadati</taxon>
        <taxon>Pseudomonadota</taxon>
        <taxon>Gammaproteobacteria</taxon>
        <taxon>environmental samples</taxon>
    </lineage>
</organism>
<dbReference type="SUPFAM" id="SSF54782">
    <property type="entry name" value="Porphobilinogen deaminase (hydroxymethylbilane synthase), C-terminal domain"/>
    <property type="match status" value="1"/>
</dbReference>
<dbReference type="GO" id="GO:0006782">
    <property type="term" value="P:protoporphyrinogen IX biosynthetic process"/>
    <property type="evidence" value="ECO:0007669"/>
    <property type="project" value="UniProtKB-UniPathway"/>
</dbReference>